<dbReference type="Pfam" id="PF18506">
    <property type="entry name" value="RelB-like"/>
    <property type="match status" value="1"/>
</dbReference>
<dbReference type="RefSeq" id="WP_328987045.1">
    <property type="nucleotide sequence ID" value="NZ_CP121472.1"/>
</dbReference>
<evidence type="ECO:0000313" key="2">
    <source>
        <dbReference type="Proteomes" id="UP001432180"/>
    </source>
</evidence>
<dbReference type="EMBL" id="CP121472">
    <property type="protein sequence ID" value="WPL16497.1"/>
    <property type="molecule type" value="Genomic_DNA"/>
</dbReference>
<proteinExistence type="predicted"/>
<sequence length="68" mass="7877">MNFPIQYIVDEQLNKKAVIVPYAEWQNILEAIEKLDDIHAYEQAKADHNDDNMPFEQAVAEIKSGMIE</sequence>
<evidence type="ECO:0000313" key="1">
    <source>
        <dbReference type="EMBL" id="WPL16497.1"/>
    </source>
</evidence>
<name>A0ABZ0S8S8_9GAMM</name>
<dbReference type="Proteomes" id="UP001432180">
    <property type="component" value="Chromosome"/>
</dbReference>
<reference evidence="1 2" key="1">
    <citation type="journal article" date="2023" name="Microorganisms">
        <title>Thiorhodovibrio frisius and Trv. litoralis spp. nov., Two Novel Members from a Clade of Fastidious Purple Sulfur Bacteria That Exhibit Unique Red-Shifted Light-Harvesting Capabilities.</title>
        <authorList>
            <person name="Methner A."/>
            <person name="Kuzyk S.B."/>
            <person name="Petersen J."/>
            <person name="Bauer S."/>
            <person name="Brinkmann H."/>
            <person name="Sichau K."/>
            <person name="Wanner G."/>
            <person name="Wolf J."/>
            <person name="Neumann-Schaal M."/>
            <person name="Henke P."/>
            <person name="Tank M."/>
            <person name="Sproer C."/>
            <person name="Bunk B."/>
            <person name="Overmann J."/>
        </authorList>
    </citation>
    <scope>NUCLEOTIDE SEQUENCE [LARGE SCALE GENOMIC DNA]</scope>
    <source>
        <strain evidence="1 2">DSM 6702</strain>
    </source>
</reference>
<dbReference type="InterPro" id="IPR049537">
    <property type="entry name" value="RelB-like"/>
</dbReference>
<protein>
    <submittedName>
        <fullName evidence="1">Uncharacterized protein</fullName>
    </submittedName>
</protein>
<organism evidence="1 2">
    <name type="scientific">Thiorhodovibrio winogradskyi</name>
    <dbReference type="NCBI Taxonomy" id="77007"/>
    <lineage>
        <taxon>Bacteria</taxon>
        <taxon>Pseudomonadati</taxon>
        <taxon>Pseudomonadota</taxon>
        <taxon>Gammaproteobacteria</taxon>
        <taxon>Chromatiales</taxon>
        <taxon>Chromatiaceae</taxon>
        <taxon>Thiorhodovibrio</taxon>
    </lineage>
</organism>
<keyword evidence="2" id="KW-1185">Reference proteome</keyword>
<accession>A0ABZ0S8S8</accession>
<gene>
    <name evidence="1" type="ORF">Thiowin_01453</name>
</gene>